<dbReference type="InterPro" id="IPR041953">
    <property type="entry name" value="YdeP_MopB"/>
</dbReference>
<dbReference type="GO" id="GO:1990204">
    <property type="term" value="C:oxidoreductase complex"/>
    <property type="evidence" value="ECO:0007669"/>
    <property type="project" value="UniProtKB-ARBA"/>
</dbReference>
<dbReference type="SUPFAM" id="SSF50692">
    <property type="entry name" value="ADC-like"/>
    <property type="match status" value="1"/>
</dbReference>
<dbReference type="Pfam" id="PF00384">
    <property type="entry name" value="Molybdopterin"/>
    <property type="match status" value="1"/>
</dbReference>
<dbReference type="Gene3D" id="2.40.40.20">
    <property type="match status" value="1"/>
</dbReference>
<evidence type="ECO:0000259" key="11">
    <source>
        <dbReference type="Pfam" id="PF00384"/>
    </source>
</evidence>
<feature type="region of interest" description="Disordered" evidence="10">
    <location>
        <begin position="1"/>
        <end position="27"/>
    </location>
</feature>
<keyword evidence="6" id="KW-0479">Metal-binding</keyword>
<dbReference type="InterPro" id="IPR009010">
    <property type="entry name" value="Asp_de-COase-like_dom_sf"/>
</dbReference>
<feature type="region of interest" description="Disordered" evidence="10">
    <location>
        <begin position="537"/>
        <end position="561"/>
    </location>
</feature>
<evidence type="ECO:0000256" key="2">
    <source>
        <dbReference type="ARBA" id="ARBA00001966"/>
    </source>
</evidence>
<name>A0A327KIH9_9BRAD</name>
<dbReference type="GO" id="GO:0016020">
    <property type="term" value="C:membrane"/>
    <property type="evidence" value="ECO:0007669"/>
    <property type="project" value="TreeGrafter"/>
</dbReference>
<proteinExistence type="inferred from homology"/>
<sequence>MTQPPDHKASPDHEPHPDHKAVQKPYSGPAGGWGSVKALAAILTQEEVTVLGSEILWQQNKPGGFMCVSCSWAKPADPHVFEFCENGAKATAWEITPKKTDPAFFASHTLTELRGWSDHALEENGRLTHPLRYDPALDKYVQVSWDEAFLEIGAELEALDPRSVVFYTSGRASLEASYMYQLFGRMYGTNNFPDSSNMCHESTSVALPEVIGVPVGTVLLEDFDKTDCIFFFGQNTTTNSPRMLHPLQSCAKRGVPIVVFNPIRERGLEQFTDPQNPIQMVAGGTRIATEYYQVTPGGDIAAITGLCKALIEADDTAQRDGAPRLLDTQFIAEHTHGFEDFAAFCRDSDWAALEAVSGLPRSEMQAAAATYGKANAVIANYGMGLTQHVHGVEACKMVANLLLLRGNIGKPGAGISPVRGHSNVQGQRTVGISEKTKLVPLDRLKELYGFEPPRQDGLSTVDACEAIVKGEVRGFVSLGGNFLRAVPDHGVMEPAWTKLRLSVQIATKLNRTHLIPGEVTYLLPCNGRIEIDRQATGPQAVSMEDSTTCIHGSRGQREPVSEHLRSEPAIVAGLAKTTLPPNSKVNWDAWVADYALVRDAIERTYPDQFKDFNKRMFQPGGFPRPLGARERVWKTPTGKANFTVPESLLNRSAQPADVYQLVTLRSDGQFNTTIYGFDDRFRGVFGGREVVLMNEADMARLGLAKGDMVRLTSAVDDGVGRARGGLQVLPFGIPEGSIAGYYPECNVLIPIAHHAKGSKVPAAKSVPVRIAKEAAAESQAG</sequence>
<evidence type="ECO:0000256" key="7">
    <source>
        <dbReference type="ARBA" id="ARBA00023002"/>
    </source>
</evidence>
<feature type="domain" description="Molybdopterin oxidoreductase" evidence="11">
    <location>
        <begin position="126"/>
        <end position="451"/>
    </location>
</feature>
<dbReference type="NCBIfam" id="TIGR01701">
    <property type="entry name" value="Fdhalpha-like"/>
    <property type="match status" value="1"/>
</dbReference>
<dbReference type="OrthoDB" id="5287431at2"/>
<dbReference type="InterPro" id="IPR006656">
    <property type="entry name" value="Mopterin_OxRdtase"/>
</dbReference>
<dbReference type="GO" id="GO:0051539">
    <property type="term" value="F:4 iron, 4 sulfur cluster binding"/>
    <property type="evidence" value="ECO:0007669"/>
    <property type="project" value="UniProtKB-KW"/>
</dbReference>
<organism evidence="13 14">
    <name type="scientific">Rhodoplanes roseus</name>
    <dbReference type="NCBI Taxonomy" id="29409"/>
    <lineage>
        <taxon>Bacteria</taxon>
        <taxon>Pseudomonadati</taxon>
        <taxon>Pseudomonadota</taxon>
        <taxon>Alphaproteobacteria</taxon>
        <taxon>Hyphomicrobiales</taxon>
        <taxon>Nitrobacteraceae</taxon>
        <taxon>Rhodoplanes</taxon>
    </lineage>
</organism>
<evidence type="ECO:0000313" key="13">
    <source>
        <dbReference type="EMBL" id="RAI37956.1"/>
    </source>
</evidence>
<dbReference type="CDD" id="cd02767">
    <property type="entry name" value="MopB_ydeP"/>
    <property type="match status" value="1"/>
</dbReference>
<dbReference type="PANTHER" id="PTHR43105:SF4">
    <property type="entry name" value="PROTEIN YDEP"/>
    <property type="match status" value="1"/>
</dbReference>
<evidence type="ECO:0000256" key="3">
    <source>
        <dbReference type="ARBA" id="ARBA00010312"/>
    </source>
</evidence>
<dbReference type="InterPro" id="IPR010046">
    <property type="entry name" value="Mopterin_OxRdtse_a_bac"/>
</dbReference>
<feature type="compositionally biased region" description="Polar residues" evidence="10">
    <location>
        <begin position="537"/>
        <end position="550"/>
    </location>
</feature>
<protein>
    <submittedName>
        <fullName evidence="13">Formate dehydrogenase</fullName>
    </submittedName>
</protein>
<keyword evidence="5" id="KW-0500">Molybdenum</keyword>
<dbReference type="GO" id="GO:0043546">
    <property type="term" value="F:molybdopterin cofactor binding"/>
    <property type="evidence" value="ECO:0007669"/>
    <property type="project" value="InterPro"/>
</dbReference>
<evidence type="ECO:0000313" key="14">
    <source>
        <dbReference type="Proteomes" id="UP000249130"/>
    </source>
</evidence>
<comment type="cofactor">
    <cofactor evidence="2">
        <name>[4Fe-4S] cluster</name>
        <dbReference type="ChEBI" id="CHEBI:49883"/>
    </cofactor>
</comment>
<dbReference type="GO" id="GO:0030151">
    <property type="term" value="F:molybdenum ion binding"/>
    <property type="evidence" value="ECO:0007669"/>
    <property type="project" value="InterPro"/>
</dbReference>
<dbReference type="Gene3D" id="3.40.50.740">
    <property type="match status" value="1"/>
</dbReference>
<feature type="compositionally biased region" description="Basic and acidic residues" evidence="10">
    <location>
        <begin position="1"/>
        <end position="21"/>
    </location>
</feature>
<dbReference type="GO" id="GO:0045333">
    <property type="term" value="P:cellular respiration"/>
    <property type="evidence" value="ECO:0007669"/>
    <property type="project" value="UniProtKB-ARBA"/>
</dbReference>
<reference evidence="13 14" key="1">
    <citation type="submission" date="2017-07" db="EMBL/GenBank/DDBJ databases">
        <title>Draft Genome Sequences of Select Purple Nonsulfur Bacteria.</title>
        <authorList>
            <person name="Lasarre B."/>
            <person name="Mckinlay J.B."/>
        </authorList>
    </citation>
    <scope>NUCLEOTIDE SEQUENCE [LARGE SCALE GENOMIC DNA]</scope>
    <source>
        <strain evidence="13 14">DSM 5909</strain>
    </source>
</reference>
<evidence type="ECO:0000256" key="9">
    <source>
        <dbReference type="ARBA" id="ARBA00023014"/>
    </source>
</evidence>
<dbReference type="PIRSF" id="PIRSF000144">
    <property type="entry name" value="CbbBc"/>
    <property type="match status" value="1"/>
</dbReference>
<dbReference type="CDD" id="cd02787">
    <property type="entry name" value="MopB_CT_ydeP"/>
    <property type="match status" value="1"/>
</dbReference>
<evidence type="ECO:0000256" key="6">
    <source>
        <dbReference type="ARBA" id="ARBA00022723"/>
    </source>
</evidence>
<dbReference type="GO" id="GO:0008863">
    <property type="term" value="F:formate dehydrogenase (NAD+) activity"/>
    <property type="evidence" value="ECO:0007669"/>
    <property type="project" value="InterPro"/>
</dbReference>
<keyword evidence="9" id="KW-0411">Iron-sulfur</keyword>
<evidence type="ECO:0000259" key="12">
    <source>
        <dbReference type="Pfam" id="PF01568"/>
    </source>
</evidence>
<accession>A0A327KIH9</accession>
<comment type="similarity">
    <text evidence="3">Belongs to the prokaryotic molybdopterin-containing oxidoreductase family.</text>
</comment>
<evidence type="ECO:0000256" key="10">
    <source>
        <dbReference type="SAM" id="MobiDB-lite"/>
    </source>
</evidence>
<evidence type="ECO:0000256" key="4">
    <source>
        <dbReference type="ARBA" id="ARBA00022485"/>
    </source>
</evidence>
<keyword evidence="8" id="KW-0408">Iron</keyword>
<dbReference type="InterPro" id="IPR006657">
    <property type="entry name" value="MoPterin_dinucl-bd_dom"/>
</dbReference>
<dbReference type="Gene3D" id="3.40.228.10">
    <property type="entry name" value="Dimethylsulfoxide Reductase, domain 2"/>
    <property type="match status" value="1"/>
</dbReference>
<feature type="domain" description="Molybdopterin dinucleotide-binding" evidence="12">
    <location>
        <begin position="659"/>
        <end position="766"/>
    </location>
</feature>
<dbReference type="RefSeq" id="WP_111422691.1">
    <property type="nucleotide sequence ID" value="NZ_NPEX01000398.1"/>
</dbReference>
<dbReference type="SUPFAM" id="SSF53706">
    <property type="entry name" value="Formate dehydrogenase/DMSO reductase, domains 1-3"/>
    <property type="match status" value="1"/>
</dbReference>
<dbReference type="PANTHER" id="PTHR43105">
    <property type="entry name" value="RESPIRATORY NITRATE REDUCTASE"/>
    <property type="match status" value="1"/>
</dbReference>
<keyword evidence="4" id="KW-0004">4Fe-4S</keyword>
<keyword evidence="14" id="KW-1185">Reference proteome</keyword>
<dbReference type="Pfam" id="PF01568">
    <property type="entry name" value="Molydop_binding"/>
    <property type="match status" value="1"/>
</dbReference>
<keyword evidence="7" id="KW-0560">Oxidoreductase</keyword>
<dbReference type="AlphaFoldDB" id="A0A327KIH9"/>
<gene>
    <name evidence="13" type="ORF">CH341_28735</name>
</gene>
<dbReference type="Proteomes" id="UP000249130">
    <property type="component" value="Unassembled WGS sequence"/>
</dbReference>
<dbReference type="EMBL" id="NPEX01000398">
    <property type="protein sequence ID" value="RAI37956.1"/>
    <property type="molecule type" value="Genomic_DNA"/>
</dbReference>
<comment type="cofactor">
    <cofactor evidence="1">
        <name>Mo-bis(molybdopterin guanine dinucleotide)</name>
        <dbReference type="ChEBI" id="CHEBI:60539"/>
    </cofactor>
</comment>
<comment type="caution">
    <text evidence="13">The sequence shown here is derived from an EMBL/GenBank/DDBJ whole genome shotgun (WGS) entry which is preliminary data.</text>
</comment>
<evidence type="ECO:0000256" key="8">
    <source>
        <dbReference type="ARBA" id="ARBA00023004"/>
    </source>
</evidence>
<evidence type="ECO:0000256" key="5">
    <source>
        <dbReference type="ARBA" id="ARBA00022505"/>
    </source>
</evidence>
<dbReference type="InterPro" id="IPR037951">
    <property type="entry name" value="MopB_CT_YdeP"/>
</dbReference>
<dbReference type="InterPro" id="IPR050123">
    <property type="entry name" value="Prok_molybdopt-oxidoreductase"/>
</dbReference>
<evidence type="ECO:0000256" key="1">
    <source>
        <dbReference type="ARBA" id="ARBA00001942"/>
    </source>
</evidence>